<reference evidence="6 7" key="1">
    <citation type="submission" date="2019-03" db="EMBL/GenBank/DDBJ databases">
        <title>Freshwater and sediment microbial communities from various areas in North America, analyzing microbe dynamics in response to fracking.</title>
        <authorList>
            <person name="Lamendella R."/>
        </authorList>
    </citation>
    <scope>NUCLEOTIDE SEQUENCE [LARGE SCALE GENOMIC DNA]</scope>
    <source>
        <strain evidence="6 7">1_TX</strain>
    </source>
</reference>
<sequence length="742" mass="79878">MLRQFHSLPGLIAALFVIVLSVTGAILSLNPALERAGSVVVPATGQISVAELAGKVAEHYPGVNQIERTPLGTLIVYYTRDGQMGADRVDPRTGQSIAAYEPSSFSAWVKNLHRSLLLDMPGRAVAGIMALAMVVLAISGALLLAARLGGWRQLLRPVRGTLIQRLHIELGRAAMLGLLLSGLTASYLSATTFGLAPEGVAAEPEFPMEVSGGPPAAVDTLSALKATDLNDLRELVYPYPNDPTDMYSLSTDQGAGYIDQASGEWLSYQPHDATHRLYEFIYMLHTGEGLWWLGVILGLASLTVPVMAVTGPIIWWKRQQSKPKLAANSGPNAADSIILVGSEGNTTWGFARTLHDSLARKGHRVHTAPMNQLASGYRGAKRLFILTATYGDGDAPASASRFLARLEKMSNTPDLPVAVLGFGDRQFPRFCGFAKEVEAALAAKGWPQLLPLDTINQQSPQAFTRWGDAVSKAISTELTLIHTPTRPHTTTLKLGERVDYGADVQAPTAVLRFRAPENGSQPSLLNRLLGRTGLPPFEAGDLVGILPPDSHVPRFYSLASASKDGTLEICVRHHPGGLCSSFLHALPVGGTIEAFIQPNPDFRPAAGKAPVVLIGAGTGIGPLIGFIRHNKAHRSMHLYWGGRSPQSDFLYEPELNTYMEDKRLTELNAVFSRVSDSAYVQDKISVDAVQLRRLIEKGAQILVCGGRDMAASVMAAMDEVIAPLGMDVATLKAQGRYREDVY</sequence>
<dbReference type="AlphaFoldDB" id="A0A4R6I1T1"/>
<dbReference type="RefSeq" id="WP_133481616.1">
    <property type="nucleotide sequence ID" value="NZ_SNWH01000002.1"/>
</dbReference>
<keyword evidence="1" id="KW-0285">Flavoprotein</keyword>
<dbReference type="Gene3D" id="2.40.30.10">
    <property type="entry name" value="Translation factors"/>
    <property type="match status" value="1"/>
</dbReference>
<dbReference type="Pfam" id="PF00258">
    <property type="entry name" value="Flavodoxin_1"/>
    <property type="match status" value="1"/>
</dbReference>
<keyword evidence="3" id="KW-0472">Membrane</keyword>
<gene>
    <name evidence="6" type="ORF">DFO68_10265</name>
</gene>
<feature type="transmembrane region" description="Helical" evidence="3">
    <location>
        <begin position="12"/>
        <end position="33"/>
    </location>
</feature>
<dbReference type="InterPro" id="IPR017938">
    <property type="entry name" value="Riboflavin_synthase-like_b-brl"/>
</dbReference>
<evidence type="ECO:0000313" key="6">
    <source>
        <dbReference type="EMBL" id="TDO15234.1"/>
    </source>
</evidence>
<keyword evidence="3" id="KW-1133">Transmembrane helix</keyword>
<dbReference type="InterPro" id="IPR008254">
    <property type="entry name" value="Flavodoxin/NO_synth"/>
</dbReference>
<name>A0A4R6I1T1_9GAMM</name>
<evidence type="ECO:0000256" key="3">
    <source>
        <dbReference type="SAM" id="Phobius"/>
    </source>
</evidence>
<dbReference type="GO" id="GO:0005829">
    <property type="term" value="C:cytosol"/>
    <property type="evidence" value="ECO:0007669"/>
    <property type="project" value="TreeGrafter"/>
</dbReference>
<proteinExistence type="predicted"/>
<organism evidence="6 7">
    <name type="scientific">Halomonas ventosae</name>
    <dbReference type="NCBI Taxonomy" id="229007"/>
    <lineage>
        <taxon>Bacteria</taxon>
        <taxon>Pseudomonadati</taxon>
        <taxon>Pseudomonadota</taxon>
        <taxon>Gammaproteobacteria</taxon>
        <taxon>Oceanospirillales</taxon>
        <taxon>Halomonadaceae</taxon>
        <taxon>Halomonas</taxon>
    </lineage>
</organism>
<dbReference type="GO" id="GO:0010181">
    <property type="term" value="F:FMN binding"/>
    <property type="evidence" value="ECO:0007669"/>
    <property type="project" value="InterPro"/>
</dbReference>
<dbReference type="PROSITE" id="PS50902">
    <property type="entry name" value="FLAVODOXIN_LIKE"/>
    <property type="match status" value="1"/>
</dbReference>
<dbReference type="Pfam" id="PF03929">
    <property type="entry name" value="PepSY_TM"/>
    <property type="match status" value="1"/>
</dbReference>
<dbReference type="InterPro" id="IPR005625">
    <property type="entry name" value="PepSY-ass_TM"/>
</dbReference>
<dbReference type="SUPFAM" id="SSF52218">
    <property type="entry name" value="Flavoproteins"/>
    <property type="match status" value="1"/>
</dbReference>
<dbReference type="GO" id="GO:0003958">
    <property type="term" value="F:NADPH-hemoprotein reductase activity"/>
    <property type="evidence" value="ECO:0007669"/>
    <property type="project" value="UniProtKB-EC"/>
</dbReference>
<dbReference type="InterPro" id="IPR017927">
    <property type="entry name" value="FAD-bd_FR_type"/>
</dbReference>
<dbReference type="PANTHER" id="PTHR19384">
    <property type="entry name" value="NITRIC OXIDE SYNTHASE-RELATED"/>
    <property type="match status" value="1"/>
</dbReference>
<keyword evidence="7" id="KW-1185">Reference proteome</keyword>
<feature type="domain" description="Flavodoxin-like" evidence="4">
    <location>
        <begin position="336"/>
        <end position="471"/>
    </location>
</feature>
<protein>
    <submittedName>
        <fullName evidence="6">Sulfite reductase (NADPH) flavoprotein alpha-component</fullName>
    </submittedName>
</protein>
<dbReference type="OrthoDB" id="9816402at2"/>
<evidence type="ECO:0000256" key="1">
    <source>
        <dbReference type="ARBA" id="ARBA00022630"/>
    </source>
</evidence>
<dbReference type="PROSITE" id="PS51384">
    <property type="entry name" value="FAD_FR"/>
    <property type="match status" value="1"/>
</dbReference>
<dbReference type="CDD" id="cd06201">
    <property type="entry name" value="SiR_like2"/>
    <property type="match status" value="1"/>
</dbReference>
<dbReference type="SUPFAM" id="SSF52343">
    <property type="entry name" value="Ferredoxin reductase-like, C-terminal NADP-linked domain"/>
    <property type="match status" value="1"/>
</dbReference>
<feature type="transmembrane region" description="Helical" evidence="3">
    <location>
        <begin position="124"/>
        <end position="149"/>
    </location>
</feature>
<dbReference type="Proteomes" id="UP000295150">
    <property type="component" value="Unassembled WGS sequence"/>
</dbReference>
<accession>A0A4R6I1T1</accession>
<dbReference type="InterPro" id="IPR001709">
    <property type="entry name" value="Flavoprot_Pyr_Nucl_cyt_Rdtase"/>
</dbReference>
<dbReference type="EMBL" id="SNWH01000002">
    <property type="protein sequence ID" value="TDO15234.1"/>
    <property type="molecule type" value="Genomic_DNA"/>
</dbReference>
<dbReference type="PRINTS" id="PR00371">
    <property type="entry name" value="FPNCR"/>
</dbReference>
<comment type="caution">
    <text evidence="6">The sequence shown here is derived from an EMBL/GenBank/DDBJ whole genome shotgun (WGS) entry which is preliminary data.</text>
</comment>
<dbReference type="SUPFAM" id="SSF63380">
    <property type="entry name" value="Riboflavin synthase domain-like"/>
    <property type="match status" value="1"/>
</dbReference>
<feature type="domain" description="FAD-binding FR-type" evidence="5">
    <location>
        <begin position="487"/>
        <end position="605"/>
    </location>
</feature>
<dbReference type="InterPro" id="IPR029039">
    <property type="entry name" value="Flavoprotein-like_sf"/>
</dbReference>
<dbReference type="InterPro" id="IPR001433">
    <property type="entry name" value="OxRdtase_FAD/NAD-bd"/>
</dbReference>
<dbReference type="Gene3D" id="3.40.50.360">
    <property type="match status" value="1"/>
</dbReference>
<keyword evidence="2" id="KW-0288">FMN</keyword>
<dbReference type="GO" id="GO:0050660">
    <property type="term" value="F:flavin adenine dinucleotide binding"/>
    <property type="evidence" value="ECO:0007669"/>
    <property type="project" value="TreeGrafter"/>
</dbReference>
<dbReference type="Gene3D" id="3.40.50.80">
    <property type="entry name" value="Nucleotide-binding domain of ferredoxin-NADP reductase (FNR) module"/>
    <property type="match status" value="1"/>
</dbReference>
<dbReference type="Pfam" id="PF00175">
    <property type="entry name" value="NAD_binding_1"/>
    <property type="match status" value="1"/>
</dbReference>
<evidence type="ECO:0000259" key="5">
    <source>
        <dbReference type="PROSITE" id="PS51384"/>
    </source>
</evidence>
<keyword evidence="3" id="KW-0812">Transmembrane</keyword>
<dbReference type="InterPro" id="IPR039261">
    <property type="entry name" value="FNR_nucleotide-bd"/>
</dbReference>
<evidence type="ECO:0000256" key="2">
    <source>
        <dbReference type="ARBA" id="ARBA00022643"/>
    </source>
</evidence>
<evidence type="ECO:0000259" key="4">
    <source>
        <dbReference type="PROSITE" id="PS50902"/>
    </source>
</evidence>
<evidence type="ECO:0000313" key="7">
    <source>
        <dbReference type="Proteomes" id="UP000295150"/>
    </source>
</evidence>
<feature type="transmembrane region" description="Helical" evidence="3">
    <location>
        <begin position="290"/>
        <end position="316"/>
    </location>
</feature>